<dbReference type="Proteomes" id="UP000610558">
    <property type="component" value="Unassembled WGS sequence"/>
</dbReference>
<dbReference type="InterPro" id="IPR007055">
    <property type="entry name" value="BON_dom"/>
</dbReference>
<gene>
    <name evidence="3" type="ORF">IB286_12000</name>
</gene>
<dbReference type="Gene3D" id="3.30.1340.30">
    <property type="match status" value="2"/>
</dbReference>
<evidence type="ECO:0000313" key="3">
    <source>
        <dbReference type="EMBL" id="MBD2859726.1"/>
    </source>
</evidence>
<dbReference type="AlphaFoldDB" id="A0A927GWG8"/>
<keyword evidence="1" id="KW-0732">Signal</keyword>
<dbReference type="EMBL" id="JACXLD010000007">
    <property type="protein sequence ID" value="MBD2859726.1"/>
    <property type="molecule type" value="Genomic_DNA"/>
</dbReference>
<dbReference type="PROSITE" id="PS50914">
    <property type="entry name" value="BON"/>
    <property type="match status" value="2"/>
</dbReference>
<dbReference type="RefSeq" id="WP_190765867.1">
    <property type="nucleotide sequence ID" value="NZ_JACXLD010000007.1"/>
</dbReference>
<feature type="signal peptide" evidence="1">
    <location>
        <begin position="1"/>
        <end position="28"/>
    </location>
</feature>
<dbReference type="PANTHER" id="PTHR34606">
    <property type="entry name" value="BON DOMAIN-CONTAINING PROTEIN"/>
    <property type="match status" value="1"/>
</dbReference>
<feature type="chain" id="PRO_5036988511" evidence="1">
    <location>
        <begin position="29"/>
        <end position="190"/>
    </location>
</feature>
<sequence>MKYYLRYLLACAALTFLSGCTQILTATADGPIVEDPGSRSLGSYIDDQIIETKATVNIRKTDPDLENAPFNVHSHNGIVLLTGQVSSQVLKNQAGDAANKLRKVRKVHNELSVGPKPSFWSGVGDGWLETKVDTKLTFSKSLDASRIKVIAEDGVIYLMGIVSQAESEQAAKIASQTDGVKKVVRVFEYY</sequence>
<dbReference type="PANTHER" id="PTHR34606:SF4">
    <property type="entry name" value="OUTER MEMBRANE LIPOPROTEIN DOLP"/>
    <property type="match status" value="1"/>
</dbReference>
<protein>
    <submittedName>
        <fullName evidence="3">BON domain-containing protein</fullName>
    </submittedName>
</protein>
<accession>A0A927GWG8</accession>
<keyword evidence="4" id="KW-1185">Reference proteome</keyword>
<evidence type="ECO:0000256" key="1">
    <source>
        <dbReference type="SAM" id="SignalP"/>
    </source>
</evidence>
<evidence type="ECO:0000313" key="4">
    <source>
        <dbReference type="Proteomes" id="UP000610558"/>
    </source>
</evidence>
<organism evidence="3 4">
    <name type="scientific">Spongiibacter pelagi</name>
    <dbReference type="NCBI Taxonomy" id="2760804"/>
    <lineage>
        <taxon>Bacteria</taxon>
        <taxon>Pseudomonadati</taxon>
        <taxon>Pseudomonadota</taxon>
        <taxon>Gammaproteobacteria</taxon>
        <taxon>Cellvibrionales</taxon>
        <taxon>Spongiibacteraceae</taxon>
        <taxon>Spongiibacter</taxon>
    </lineage>
</organism>
<dbReference type="InterPro" id="IPR051686">
    <property type="entry name" value="Lipoprotein_DolP"/>
</dbReference>
<comment type="caution">
    <text evidence="3">The sequence shown here is derived from an EMBL/GenBank/DDBJ whole genome shotgun (WGS) entry which is preliminary data.</text>
</comment>
<evidence type="ECO:0000259" key="2">
    <source>
        <dbReference type="PROSITE" id="PS50914"/>
    </source>
</evidence>
<feature type="domain" description="BON" evidence="2">
    <location>
        <begin position="124"/>
        <end position="190"/>
    </location>
</feature>
<name>A0A927GWG8_9GAMM</name>
<feature type="domain" description="BON" evidence="2">
    <location>
        <begin position="46"/>
        <end position="115"/>
    </location>
</feature>
<proteinExistence type="predicted"/>
<reference evidence="3" key="1">
    <citation type="submission" date="2020-09" db="EMBL/GenBank/DDBJ databases">
        <authorList>
            <person name="Yoon J.-W."/>
        </authorList>
    </citation>
    <scope>NUCLEOTIDE SEQUENCE</scope>
    <source>
        <strain evidence="3">KMU-158</strain>
    </source>
</reference>
<dbReference type="PROSITE" id="PS51257">
    <property type="entry name" value="PROKAR_LIPOPROTEIN"/>
    <property type="match status" value="1"/>
</dbReference>
<dbReference type="Pfam" id="PF04972">
    <property type="entry name" value="BON"/>
    <property type="match status" value="2"/>
</dbReference>